<keyword evidence="4" id="KW-1185">Reference proteome</keyword>
<evidence type="ECO:0000313" key="3">
    <source>
        <dbReference type="EMBL" id="KSV59343.1"/>
    </source>
</evidence>
<accession>A0A0V8QFJ8</accession>
<dbReference type="AlphaFoldDB" id="A0A0V8QFJ8"/>
<dbReference type="Pfam" id="PF22570">
    <property type="entry name" value="LiaF-TM"/>
    <property type="match status" value="1"/>
</dbReference>
<organism evidence="3 4">
    <name type="scientific">Acetivibrio ethanolgignens</name>
    <dbReference type="NCBI Taxonomy" id="290052"/>
    <lineage>
        <taxon>Bacteria</taxon>
        <taxon>Bacillati</taxon>
        <taxon>Bacillota</taxon>
        <taxon>Clostridia</taxon>
        <taxon>Eubacteriales</taxon>
        <taxon>Oscillospiraceae</taxon>
        <taxon>Acetivibrio</taxon>
    </lineage>
</organism>
<feature type="transmembrane region" description="Helical" evidence="1">
    <location>
        <begin position="69"/>
        <end position="94"/>
    </location>
</feature>
<comment type="caution">
    <text evidence="3">The sequence shown here is derived from an EMBL/GenBank/DDBJ whole genome shotgun (WGS) entry which is preliminary data.</text>
</comment>
<dbReference type="Proteomes" id="UP000054874">
    <property type="component" value="Unassembled WGS sequence"/>
</dbReference>
<evidence type="ECO:0000313" key="4">
    <source>
        <dbReference type="Proteomes" id="UP000054874"/>
    </source>
</evidence>
<dbReference type="STRING" id="290052.ASU35_09290"/>
<keyword evidence="1" id="KW-0472">Membrane</keyword>
<dbReference type="OrthoDB" id="1734554at2"/>
<evidence type="ECO:0000259" key="2">
    <source>
        <dbReference type="Pfam" id="PF22570"/>
    </source>
</evidence>
<dbReference type="InterPro" id="IPR054331">
    <property type="entry name" value="LiaF_TM"/>
</dbReference>
<gene>
    <name evidence="3" type="ORF">ASU35_09290</name>
</gene>
<protein>
    <recommendedName>
        <fullName evidence="2">LiaF transmembrane domain-containing protein</fullName>
    </recommendedName>
</protein>
<dbReference type="EMBL" id="LNAM01000147">
    <property type="protein sequence ID" value="KSV59343.1"/>
    <property type="molecule type" value="Genomic_DNA"/>
</dbReference>
<feature type="domain" description="LiaF transmembrane" evidence="2">
    <location>
        <begin position="11"/>
        <end position="82"/>
    </location>
</feature>
<reference evidence="3 4" key="1">
    <citation type="submission" date="2015-11" db="EMBL/GenBank/DDBJ databases">
        <title>Butyribacter intestini gen. nov., sp. nov., a butyric acid-producing bacterium of the family Lachnospiraceae isolated from the human faeces.</title>
        <authorList>
            <person name="Zou Y."/>
            <person name="Xue W."/>
            <person name="Luo G."/>
            <person name="Lv M."/>
        </authorList>
    </citation>
    <scope>NUCLEOTIDE SEQUENCE [LARGE SCALE GENOMIC DNA]</scope>
    <source>
        <strain evidence="3 4">ACET-33324</strain>
    </source>
</reference>
<proteinExistence type="predicted"/>
<evidence type="ECO:0000256" key="1">
    <source>
        <dbReference type="SAM" id="Phobius"/>
    </source>
</evidence>
<feature type="transmembrane region" description="Helical" evidence="1">
    <location>
        <begin position="39"/>
        <end position="57"/>
    </location>
</feature>
<keyword evidence="1" id="KW-0812">Transmembrane</keyword>
<sequence length="97" mass="11204">MKTRRVGTFTLGLSLITFGCIFLLHIFNAAISYELILRLWPVIFIFLGIEILVSHFTEKGNQFKYDIGAFFILAMLTLFAMGMACIEMAMKYAYYHM</sequence>
<dbReference type="RefSeq" id="WP_058352412.1">
    <property type="nucleotide sequence ID" value="NZ_CABMMD010000147.1"/>
</dbReference>
<dbReference type="PROSITE" id="PS51257">
    <property type="entry name" value="PROKAR_LIPOPROTEIN"/>
    <property type="match status" value="1"/>
</dbReference>
<name>A0A0V8QFJ8_9FIRM</name>
<keyword evidence="1" id="KW-1133">Transmembrane helix</keyword>